<proteinExistence type="predicted"/>
<evidence type="ECO:0000313" key="4">
    <source>
        <dbReference type="Proteomes" id="UP000318582"/>
    </source>
</evidence>
<dbReference type="Pfam" id="PF00582">
    <property type="entry name" value="Usp"/>
    <property type="match status" value="1"/>
</dbReference>
<evidence type="ECO:0000256" key="1">
    <source>
        <dbReference type="SAM" id="MobiDB-lite"/>
    </source>
</evidence>
<dbReference type="InterPro" id="IPR014729">
    <property type="entry name" value="Rossmann-like_a/b/a_fold"/>
</dbReference>
<dbReference type="Proteomes" id="UP000318582">
    <property type="component" value="Unassembled WGS sequence"/>
</dbReference>
<accession>A0A507DRF5</accession>
<keyword evidence="4" id="KW-1185">Reference proteome</keyword>
<organism evidence="3 4">
    <name type="scientific">Powellomyces hirtus</name>
    <dbReference type="NCBI Taxonomy" id="109895"/>
    <lineage>
        <taxon>Eukaryota</taxon>
        <taxon>Fungi</taxon>
        <taxon>Fungi incertae sedis</taxon>
        <taxon>Chytridiomycota</taxon>
        <taxon>Chytridiomycota incertae sedis</taxon>
        <taxon>Chytridiomycetes</taxon>
        <taxon>Spizellomycetales</taxon>
        <taxon>Powellomycetaceae</taxon>
        <taxon>Powellomyces</taxon>
    </lineage>
</organism>
<evidence type="ECO:0000259" key="2">
    <source>
        <dbReference type="Pfam" id="PF00582"/>
    </source>
</evidence>
<dbReference type="CDD" id="cd23659">
    <property type="entry name" value="USP_At3g01520-like"/>
    <property type="match status" value="1"/>
</dbReference>
<gene>
    <name evidence="3" type="ORF">PhCBS80983_g06143</name>
</gene>
<feature type="compositionally biased region" description="Basic and acidic residues" evidence="1">
    <location>
        <begin position="21"/>
        <end position="40"/>
    </location>
</feature>
<reference evidence="3 4" key="1">
    <citation type="journal article" date="2019" name="Sci. Rep.">
        <title>Comparative genomics of chytrid fungi reveal insights into the obligate biotrophic and pathogenic lifestyle of Synchytrium endobioticum.</title>
        <authorList>
            <person name="van de Vossenberg B.T.L.H."/>
            <person name="Warris S."/>
            <person name="Nguyen H.D.T."/>
            <person name="van Gent-Pelzer M.P.E."/>
            <person name="Joly D.L."/>
            <person name="van de Geest H.C."/>
            <person name="Bonants P.J.M."/>
            <person name="Smith D.S."/>
            <person name="Levesque C.A."/>
            <person name="van der Lee T.A.J."/>
        </authorList>
    </citation>
    <scope>NUCLEOTIDE SEQUENCE [LARGE SCALE GENOMIC DNA]</scope>
    <source>
        <strain evidence="3 4">CBS 809.83</strain>
    </source>
</reference>
<feature type="region of interest" description="Disordered" evidence="1">
    <location>
        <begin position="1"/>
        <end position="40"/>
    </location>
</feature>
<dbReference type="EMBL" id="QEAQ01000187">
    <property type="protein sequence ID" value="TPX53835.1"/>
    <property type="molecule type" value="Genomic_DNA"/>
</dbReference>
<dbReference type="InterPro" id="IPR006016">
    <property type="entry name" value="UspA"/>
</dbReference>
<dbReference type="Gene3D" id="3.40.50.620">
    <property type="entry name" value="HUPs"/>
    <property type="match status" value="1"/>
</dbReference>
<dbReference type="PANTHER" id="PTHR31964">
    <property type="entry name" value="ADENINE NUCLEOTIDE ALPHA HYDROLASES-LIKE SUPERFAMILY PROTEIN"/>
    <property type="match status" value="1"/>
</dbReference>
<dbReference type="InterPro" id="IPR006015">
    <property type="entry name" value="Universal_stress_UspA"/>
</dbReference>
<dbReference type="STRING" id="109895.A0A507DRF5"/>
<dbReference type="AlphaFoldDB" id="A0A507DRF5"/>
<name>A0A507DRF5_9FUNG</name>
<dbReference type="SUPFAM" id="SSF52402">
    <property type="entry name" value="Adenine nucleotide alpha hydrolases-like"/>
    <property type="match status" value="1"/>
</dbReference>
<dbReference type="PANTHER" id="PTHR31964:SF140">
    <property type="entry name" value="UNIVERSAL STRESS PROTEIN FAMILY PROTEIN"/>
    <property type="match status" value="1"/>
</dbReference>
<comment type="caution">
    <text evidence="3">The sequence shown here is derived from an EMBL/GenBank/DDBJ whole genome shotgun (WGS) entry which is preliminary data.</text>
</comment>
<feature type="domain" description="UspA" evidence="2">
    <location>
        <begin position="89"/>
        <end position="234"/>
    </location>
</feature>
<evidence type="ECO:0000313" key="3">
    <source>
        <dbReference type="EMBL" id="TPX53835.1"/>
    </source>
</evidence>
<protein>
    <recommendedName>
        <fullName evidence="2">UspA domain-containing protein</fullName>
    </recommendedName>
</protein>
<sequence length="253" mass="28470">MLGGQAKDEEDTFKSATGQEEQAKASSDKPEISDREKVTGIKEVEHIPFENRPAMEHEKCGPLIERKLMELKEPVHEEVLPHEGPAHHRIIALALDQSDNSAYAFDWALANLINPKTDQVVLLNVRDVVSVPASFGLMYMDVTDWIDETEREYMIASHQLLKKYGAQVVRTGAKCRAIALRGDPRDEILHKVKEVEANMLVIGSRGMGTLKRTFLGSTSDYCVHHSPVPVVVVRRPPEEKPKKKDEKQTKKDT</sequence>
<dbReference type="PRINTS" id="PR01438">
    <property type="entry name" value="UNVRSLSTRESS"/>
</dbReference>